<keyword evidence="2" id="KW-1185">Reference proteome</keyword>
<accession>A0ACC0Q7R6</accession>
<dbReference type="EMBL" id="CM046388">
    <property type="protein sequence ID" value="KAI8573272.1"/>
    <property type="molecule type" value="Genomic_DNA"/>
</dbReference>
<gene>
    <name evidence="1" type="ORF">RHMOL_Rhmol01G0265300</name>
</gene>
<evidence type="ECO:0000313" key="1">
    <source>
        <dbReference type="EMBL" id="KAI8573272.1"/>
    </source>
</evidence>
<reference evidence="1" key="1">
    <citation type="submission" date="2022-02" db="EMBL/GenBank/DDBJ databases">
        <title>Plant Genome Project.</title>
        <authorList>
            <person name="Zhang R.-G."/>
        </authorList>
    </citation>
    <scope>NUCLEOTIDE SEQUENCE</scope>
    <source>
        <strain evidence="1">AT1</strain>
    </source>
</reference>
<dbReference type="Proteomes" id="UP001062846">
    <property type="component" value="Chromosome 1"/>
</dbReference>
<comment type="caution">
    <text evidence="1">The sequence shown here is derived from an EMBL/GenBank/DDBJ whole genome shotgun (WGS) entry which is preliminary data.</text>
</comment>
<proteinExistence type="predicted"/>
<protein>
    <submittedName>
        <fullName evidence="1">Uncharacterized protein</fullName>
    </submittedName>
</protein>
<sequence length="128" mass="14485">MENKTGHISDSSTDVSDSEIEQYKDKPYEEFKQGKYRVKNPDGSLRCLFCLGKKKQQWQYMDLLQHASGVGSGAAWRKPKLKAQHLALSVYLTTDLAHEAEGVSYMDSIGKYVLGFTTQLDVLHGWII</sequence>
<evidence type="ECO:0000313" key="2">
    <source>
        <dbReference type="Proteomes" id="UP001062846"/>
    </source>
</evidence>
<organism evidence="1 2">
    <name type="scientific">Rhododendron molle</name>
    <name type="common">Chinese azalea</name>
    <name type="synonym">Azalea mollis</name>
    <dbReference type="NCBI Taxonomy" id="49168"/>
    <lineage>
        <taxon>Eukaryota</taxon>
        <taxon>Viridiplantae</taxon>
        <taxon>Streptophyta</taxon>
        <taxon>Embryophyta</taxon>
        <taxon>Tracheophyta</taxon>
        <taxon>Spermatophyta</taxon>
        <taxon>Magnoliopsida</taxon>
        <taxon>eudicotyledons</taxon>
        <taxon>Gunneridae</taxon>
        <taxon>Pentapetalae</taxon>
        <taxon>asterids</taxon>
        <taxon>Ericales</taxon>
        <taxon>Ericaceae</taxon>
        <taxon>Ericoideae</taxon>
        <taxon>Rhodoreae</taxon>
        <taxon>Rhododendron</taxon>
    </lineage>
</organism>
<name>A0ACC0Q7R6_RHOML</name>